<keyword evidence="2" id="KW-1185">Reference proteome</keyword>
<reference evidence="1" key="2">
    <citation type="journal article" date="2022" name="Res Sq">
        <title>Comparative Genomics Reveals Insights into the Divergent Evolution of Astigmatic Mites and Household Pest Adaptations.</title>
        <authorList>
            <person name="Xiong Q."/>
            <person name="Wan A.T.-Y."/>
            <person name="Liu X.-Y."/>
            <person name="Fung C.S.-H."/>
            <person name="Xiao X."/>
            <person name="Malainual N."/>
            <person name="Hou J."/>
            <person name="Wang L."/>
            <person name="Wang M."/>
            <person name="Yang K."/>
            <person name="Cui Y."/>
            <person name="Leung E."/>
            <person name="Nong W."/>
            <person name="Shin S.-K."/>
            <person name="Au S."/>
            <person name="Jeong K.Y."/>
            <person name="Chew F.T."/>
            <person name="Hui J."/>
            <person name="Leung T.F."/>
            <person name="Tungtrongchitr A."/>
            <person name="Zhong N."/>
            <person name="Liu Z."/>
            <person name="Tsui S."/>
        </authorList>
    </citation>
    <scope>NUCLEOTIDE SEQUENCE</scope>
    <source>
        <strain evidence="1">Derf</strain>
        <tissue evidence="1">Whole organism</tissue>
    </source>
</reference>
<dbReference type="AlphaFoldDB" id="A0A922I7S5"/>
<comment type="caution">
    <text evidence="1">The sequence shown here is derived from an EMBL/GenBank/DDBJ whole genome shotgun (WGS) entry which is preliminary data.</text>
</comment>
<name>A0A922I7S5_DERFA</name>
<gene>
    <name evidence="1" type="ORF">DERF_005863</name>
</gene>
<protein>
    <submittedName>
        <fullName evidence="1">Uncharacterized protein</fullName>
    </submittedName>
</protein>
<organism evidence="1 2">
    <name type="scientific">Dermatophagoides farinae</name>
    <name type="common">American house dust mite</name>
    <dbReference type="NCBI Taxonomy" id="6954"/>
    <lineage>
        <taxon>Eukaryota</taxon>
        <taxon>Metazoa</taxon>
        <taxon>Ecdysozoa</taxon>
        <taxon>Arthropoda</taxon>
        <taxon>Chelicerata</taxon>
        <taxon>Arachnida</taxon>
        <taxon>Acari</taxon>
        <taxon>Acariformes</taxon>
        <taxon>Sarcoptiformes</taxon>
        <taxon>Astigmata</taxon>
        <taxon>Psoroptidia</taxon>
        <taxon>Analgoidea</taxon>
        <taxon>Pyroglyphidae</taxon>
        <taxon>Dermatophagoidinae</taxon>
        <taxon>Dermatophagoides</taxon>
    </lineage>
</organism>
<dbReference type="Proteomes" id="UP000790347">
    <property type="component" value="Unassembled WGS sequence"/>
</dbReference>
<accession>A0A922I7S5</accession>
<proteinExistence type="predicted"/>
<reference evidence="1" key="1">
    <citation type="submission" date="2013-05" db="EMBL/GenBank/DDBJ databases">
        <authorList>
            <person name="Yim A.K.Y."/>
            <person name="Chan T.F."/>
            <person name="Ji K.M."/>
            <person name="Liu X.Y."/>
            <person name="Zhou J.W."/>
            <person name="Li R.Q."/>
            <person name="Yang K.Y."/>
            <person name="Li J."/>
            <person name="Li M."/>
            <person name="Law P.T.W."/>
            <person name="Wu Y.L."/>
            <person name="Cai Z.L."/>
            <person name="Qin H."/>
            <person name="Bao Y."/>
            <person name="Leung R.K.K."/>
            <person name="Ng P.K.S."/>
            <person name="Zou J."/>
            <person name="Zhong X.J."/>
            <person name="Ran P.X."/>
            <person name="Zhong N.S."/>
            <person name="Liu Z.G."/>
            <person name="Tsui S.K.W."/>
        </authorList>
    </citation>
    <scope>NUCLEOTIDE SEQUENCE</scope>
    <source>
        <strain evidence="1">Derf</strain>
        <tissue evidence="1">Whole organism</tissue>
    </source>
</reference>
<evidence type="ECO:0000313" key="2">
    <source>
        <dbReference type="Proteomes" id="UP000790347"/>
    </source>
</evidence>
<evidence type="ECO:0000313" key="1">
    <source>
        <dbReference type="EMBL" id="KAH9522276.1"/>
    </source>
</evidence>
<sequence>MEKNCDTVKNILCIVFSSSSGDDVVCHEMTILYFLDHHHWHNGEFVLPILNNIKLHIKGSWL</sequence>
<dbReference type="EMBL" id="ASGP02000002">
    <property type="protein sequence ID" value="KAH9522276.1"/>
    <property type="molecule type" value="Genomic_DNA"/>
</dbReference>